<proteinExistence type="predicted"/>
<reference evidence="1 2" key="1">
    <citation type="submission" date="2020-03" db="EMBL/GenBank/DDBJ databases">
        <title>Whole genome shotgun sequence of Phytohabitans houttuyneae NBRC 108639.</title>
        <authorList>
            <person name="Komaki H."/>
            <person name="Tamura T."/>
        </authorList>
    </citation>
    <scope>NUCLEOTIDE SEQUENCE [LARGE SCALE GENOMIC DNA]</scope>
    <source>
        <strain evidence="1 2">NBRC 108639</strain>
    </source>
</reference>
<evidence type="ECO:0000313" key="1">
    <source>
        <dbReference type="EMBL" id="GFJ84719.1"/>
    </source>
</evidence>
<name>A0A6V8KR44_9ACTN</name>
<dbReference type="EMBL" id="BLPF01000004">
    <property type="protein sequence ID" value="GFJ84719.1"/>
    <property type="molecule type" value="Genomic_DNA"/>
</dbReference>
<gene>
    <name evidence="1" type="ORF">Phou_088990</name>
</gene>
<sequence>MVAGPSHPAAAESAASLAVARRHRVALLHSIQSFERALAAPAGDPGWRPRVSTRLHGLRGAFAEHIVVTEGAEGLYAELLDHAPRLARCVHVLIREHAAVATAMSALQRQVDQPGPSVEDLRAWASDLLRELSRHRQRGADLVYEAYETDIGGET</sequence>
<comment type="caution">
    <text evidence="1">The sequence shown here is derived from an EMBL/GenBank/DDBJ whole genome shotgun (WGS) entry which is preliminary data.</text>
</comment>
<dbReference type="Proteomes" id="UP000482800">
    <property type="component" value="Unassembled WGS sequence"/>
</dbReference>
<evidence type="ECO:0000313" key="2">
    <source>
        <dbReference type="Proteomes" id="UP000482800"/>
    </source>
</evidence>
<accession>A0A6V8KR44</accession>
<dbReference type="RefSeq" id="WP_246274469.1">
    <property type="nucleotide sequence ID" value="NZ_BAABGO010000008.1"/>
</dbReference>
<reference evidence="1 2" key="2">
    <citation type="submission" date="2020-03" db="EMBL/GenBank/DDBJ databases">
        <authorList>
            <person name="Ichikawa N."/>
            <person name="Kimura A."/>
            <person name="Kitahashi Y."/>
            <person name="Uohara A."/>
        </authorList>
    </citation>
    <scope>NUCLEOTIDE SEQUENCE [LARGE SCALE GENOMIC DNA]</scope>
    <source>
        <strain evidence="1 2">NBRC 108639</strain>
    </source>
</reference>
<dbReference type="AlphaFoldDB" id="A0A6V8KR44"/>
<organism evidence="1 2">
    <name type="scientific">Phytohabitans houttuyneae</name>
    <dbReference type="NCBI Taxonomy" id="1076126"/>
    <lineage>
        <taxon>Bacteria</taxon>
        <taxon>Bacillati</taxon>
        <taxon>Actinomycetota</taxon>
        <taxon>Actinomycetes</taxon>
        <taxon>Micromonosporales</taxon>
        <taxon>Micromonosporaceae</taxon>
    </lineage>
</organism>
<evidence type="ECO:0008006" key="3">
    <source>
        <dbReference type="Google" id="ProtNLM"/>
    </source>
</evidence>
<protein>
    <recommendedName>
        <fullName evidence="3">Hemerythrin-like domain-containing protein</fullName>
    </recommendedName>
</protein>
<keyword evidence="2" id="KW-1185">Reference proteome</keyword>